<evidence type="ECO:0000313" key="5">
    <source>
        <dbReference type="Proteomes" id="UP000184512"/>
    </source>
</evidence>
<feature type="chain" id="PRO_5012070544" evidence="2">
    <location>
        <begin position="25"/>
        <end position="217"/>
    </location>
</feature>
<feature type="compositionally biased region" description="Low complexity" evidence="1">
    <location>
        <begin position="27"/>
        <end position="59"/>
    </location>
</feature>
<dbReference type="PROSITE" id="PS51257">
    <property type="entry name" value="PROKAR_LIPOPROTEIN"/>
    <property type="match status" value="1"/>
</dbReference>
<dbReference type="OrthoDB" id="26872at2"/>
<evidence type="ECO:0000256" key="2">
    <source>
        <dbReference type="SAM" id="SignalP"/>
    </source>
</evidence>
<dbReference type="EMBL" id="FQZG01000023">
    <property type="protein sequence ID" value="SHJ01656.1"/>
    <property type="molecule type" value="Genomic_DNA"/>
</dbReference>
<keyword evidence="5" id="KW-1185">Reference proteome</keyword>
<accession>A0A1M6FVB9</accession>
<dbReference type="AlphaFoldDB" id="A0A1M6FVB9"/>
<dbReference type="Pfam" id="PF03713">
    <property type="entry name" value="DUF305"/>
    <property type="match status" value="1"/>
</dbReference>
<evidence type="ECO:0000259" key="3">
    <source>
        <dbReference type="Pfam" id="PF03713"/>
    </source>
</evidence>
<organism evidence="4 5">
    <name type="scientific">Tessaracoccus bendigoensis DSM 12906</name>
    <dbReference type="NCBI Taxonomy" id="1123357"/>
    <lineage>
        <taxon>Bacteria</taxon>
        <taxon>Bacillati</taxon>
        <taxon>Actinomycetota</taxon>
        <taxon>Actinomycetes</taxon>
        <taxon>Propionibacteriales</taxon>
        <taxon>Propionibacteriaceae</taxon>
        <taxon>Tessaracoccus</taxon>
    </lineage>
</organism>
<dbReference type="Proteomes" id="UP000184512">
    <property type="component" value="Unassembled WGS sequence"/>
</dbReference>
<keyword evidence="2" id="KW-0732">Signal</keyword>
<name>A0A1M6FVB9_9ACTN</name>
<reference evidence="4 5" key="1">
    <citation type="submission" date="2016-11" db="EMBL/GenBank/DDBJ databases">
        <authorList>
            <person name="Jaros S."/>
            <person name="Januszkiewicz K."/>
            <person name="Wedrychowicz H."/>
        </authorList>
    </citation>
    <scope>NUCLEOTIDE SEQUENCE [LARGE SCALE GENOMIC DNA]</scope>
    <source>
        <strain evidence="4 5">DSM 12906</strain>
    </source>
</reference>
<sequence length="217" mass="22767">MTRTKRITATLAGLVLTATLAACADQGATPPAATTSPTGSTSATATESESASASASSEVSADHNDQDTTFAQMMIIHHEGAIEMSQLAIERAESPEVVALAERIAEAQGPEIEEMTAWLSAWGEDVSPGGHGGMDMGGMDMNGMSQEEMMTQLDGMSGADFDQAFLEAMIAHHEGAIGMSEQQLAEGQNPDALMLAEKIIADQQTEITEMQEMLTSL</sequence>
<feature type="domain" description="DUF305" evidence="3">
    <location>
        <begin position="67"/>
        <end position="214"/>
    </location>
</feature>
<dbReference type="PANTHER" id="PTHR36933:SF1">
    <property type="entry name" value="SLL0788 PROTEIN"/>
    <property type="match status" value="1"/>
</dbReference>
<feature type="region of interest" description="Disordered" evidence="1">
    <location>
        <begin position="27"/>
        <end position="62"/>
    </location>
</feature>
<feature type="signal peptide" evidence="2">
    <location>
        <begin position="1"/>
        <end position="24"/>
    </location>
</feature>
<evidence type="ECO:0000313" key="4">
    <source>
        <dbReference type="EMBL" id="SHJ01656.1"/>
    </source>
</evidence>
<dbReference type="STRING" id="1123357.SAMN02745244_01533"/>
<gene>
    <name evidence="4" type="ORF">SAMN02745244_01533</name>
</gene>
<dbReference type="RefSeq" id="WP_073186934.1">
    <property type="nucleotide sequence ID" value="NZ_FQZG01000023.1"/>
</dbReference>
<dbReference type="Gene3D" id="1.20.1260.10">
    <property type="match status" value="1"/>
</dbReference>
<proteinExistence type="predicted"/>
<dbReference type="InterPro" id="IPR012347">
    <property type="entry name" value="Ferritin-like"/>
</dbReference>
<protein>
    <submittedName>
        <fullName evidence="4">Uncharacterized conserved protein, DUF305 family</fullName>
    </submittedName>
</protein>
<evidence type="ECO:0000256" key="1">
    <source>
        <dbReference type="SAM" id="MobiDB-lite"/>
    </source>
</evidence>
<dbReference type="PANTHER" id="PTHR36933">
    <property type="entry name" value="SLL0788 PROTEIN"/>
    <property type="match status" value="1"/>
</dbReference>
<dbReference type="InterPro" id="IPR005183">
    <property type="entry name" value="DUF305_CopM-like"/>
</dbReference>